<dbReference type="GO" id="GO:0005524">
    <property type="term" value="F:ATP binding"/>
    <property type="evidence" value="ECO:0007669"/>
    <property type="project" value="UniProtKB-KW"/>
</dbReference>
<dbReference type="PROSITE" id="PS00211">
    <property type="entry name" value="ABC_TRANSPORTER_1"/>
    <property type="match status" value="1"/>
</dbReference>
<evidence type="ECO:0000313" key="11">
    <source>
        <dbReference type="Proteomes" id="UP000094527"/>
    </source>
</evidence>
<dbReference type="InterPro" id="IPR003439">
    <property type="entry name" value="ABC_transporter-like_ATP-bd"/>
</dbReference>
<evidence type="ECO:0000256" key="4">
    <source>
        <dbReference type="ARBA" id="ARBA00022692"/>
    </source>
</evidence>
<keyword evidence="3" id="KW-0813">Transport</keyword>
<dbReference type="EMBL" id="LJIJ01006774">
    <property type="protein sequence ID" value="ODM86916.1"/>
    <property type="molecule type" value="Genomic_DNA"/>
</dbReference>
<keyword evidence="4" id="KW-0812">Transmembrane</keyword>
<keyword evidence="11" id="KW-1185">Reference proteome</keyword>
<accession>A0A1D2M1S5</accession>
<dbReference type="STRING" id="48709.A0A1D2M1S5"/>
<dbReference type="Pfam" id="PF00005">
    <property type="entry name" value="ABC_tran"/>
    <property type="match status" value="1"/>
</dbReference>
<proteinExistence type="inferred from homology"/>
<dbReference type="InterPro" id="IPR017871">
    <property type="entry name" value="ABC_transporter-like_CS"/>
</dbReference>
<comment type="subcellular location">
    <subcellularLocation>
        <location evidence="1">Membrane</location>
        <topology evidence="1">Multi-pass membrane protein</topology>
    </subcellularLocation>
</comment>
<keyword evidence="7" id="KW-1133">Transmembrane helix</keyword>
<dbReference type="SMART" id="SM00382">
    <property type="entry name" value="AAA"/>
    <property type="match status" value="1"/>
</dbReference>
<evidence type="ECO:0000256" key="3">
    <source>
        <dbReference type="ARBA" id="ARBA00022448"/>
    </source>
</evidence>
<dbReference type="GO" id="GO:0016020">
    <property type="term" value="C:membrane"/>
    <property type="evidence" value="ECO:0007669"/>
    <property type="project" value="UniProtKB-SubCell"/>
</dbReference>
<sequence>IKSQPSDWPLSGEIRFSQVYLAYDEKEVLKNLSFEIRAHEKIGVVGRTGAGKSSIIQALFRLTEPRGDIHIDNINVKEIGLHDLRKVISIIPQDPVLFSGTMRYNLDPFNEFPDEDLWKVIEEVELKSAVPALDYLVADAGSNFSLGQRQLVCLARAILRNNKIIVMDEATANVDPQTDNLIQKTIRTKFANCSIITVAHRLHSVIDTDRILVLDNGFVKEYDHPHILLQNPNGILTSMVQHTGKSSSAMLRKIASETFHKRRASFQVEVLDELKFLNDNE</sequence>
<dbReference type="InterPro" id="IPR027417">
    <property type="entry name" value="P-loop_NTPase"/>
</dbReference>
<dbReference type="PANTHER" id="PTHR24223:SF456">
    <property type="entry name" value="MULTIDRUG RESISTANCE-ASSOCIATED PROTEIN LETHAL(2)03659"/>
    <property type="match status" value="1"/>
</dbReference>
<evidence type="ECO:0000256" key="7">
    <source>
        <dbReference type="ARBA" id="ARBA00022989"/>
    </source>
</evidence>
<dbReference type="PANTHER" id="PTHR24223">
    <property type="entry name" value="ATP-BINDING CASSETTE SUB-FAMILY C"/>
    <property type="match status" value="1"/>
</dbReference>
<dbReference type="OrthoDB" id="6500128at2759"/>
<evidence type="ECO:0000256" key="1">
    <source>
        <dbReference type="ARBA" id="ARBA00004141"/>
    </source>
</evidence>
<evidence type="ECO:0000256" key="2">
    <source>
        <dbReference type="ARBA" id="ARBA00009726"/>
    </source>
</evidence>
<evidence type="ECO:0000256" key="8">
    <source>
        <dbReference type="ARBA" id="ARBA00023136"/>
    </source>
</evidence>
<gene>
    <name evidence="10" type="ORF">Ocin01_19766</name>
</gene>
<dbReference type="InterPro" id="IPR050173">
    <property type="entry name" value="ABC_transporter_C-like"/>
</dbReference>
<organism evidence="10 11">
    <name type="scientific">Orchesella cincta</name>
    <name type="common">Springtail</name>
    <name type="synonym">Podura cincta</name>
    <dbReference type="NCBI Taxonomy" id="48709"/>
    <lineage>
        <taxon>Eukaryota</taxon>
        <taxon>Metazoa</taxon>
        <taxon>Ecdysozoa</taxon>
        <taxon>Arthropoda</taxon>
        <taxon>Hexapoda</taxon>
        <taxon>Collembola</taxon>
        <taxon>Entomobryomorpha</taxon>
        <taxon>Entomobryoidea</taxon>
        <taxon>Orchesellidae</taxon>
        <taxon>Orchesellinae</taxon>
        <taxon>Orchesella</taxon>
    </lineage>
</organism>
<comment type="caution">
    <text evidence="10">The sequence shown here is derived from an EMBL/GenBank/DDBJ whole genome shotgun (WGS) entry which is preliminary data.</text>
</comment>
<dbReference type="Proteomes" id="UP000094527">
    <property type="component" value="Unassembled WGS sequence"/>
</dbReference>
<reference evidence="10 11" key="1">
    <citation type="journal article" date="2016" name="Genome Biol. Evol.">
        <title>Gene Family Evolution Reflects Adaptation to Soil Environmental Stressors in the Genome of the Collembolan Orchesella cincta.</title>
        <authorList>
            <person name="Faddeeva-Vakhrusheva A."/>
            <person name="Derks M.F."/>
            <person name="Anvar S.Y."/>
            <person name="Agamennone V."/>
            <person name="Suring W."/>
            <person name="Smit S."/>
            <person name="van Straalen N.M."/>
            <person name="Roelofs D."/>
        </authorList>
    </citation>
    <scope>NUCLEOTIDE SEQUENCE [LARGE SCALE GENOMIC DNA]</scope>
    <source>
        <tissue evidence="10">Mixed pool</tissue>
    </source>
</reference>
<protein>
    <submittedName>
        <fullName evidence="10">Multidrug resistance-associated protein 4</fullName>
    </submittedName>
</protein>
<evidence type="ECO:0000256" key="5">
    <source>
        <dbReference type="ARBA" id="ARBA00022741"/>
    </source>
</evidence>
<dbReference type="InterPro" id="IPR003593">
    <property type="entry name" value="AAA+_ATPase"/>
</dbReference>
<name>A0A1D2M1S5_ORCCI</name>
<dbReference type="Gene3D" id="3.40.50.300">
    <property type="entry name" value="P-loop containing nucleotide triphosphate hydrolases"/>
    <property type="match status" value="1"/>
</dbReference>
<keyword evidence="8" id="KW-0472">Membrane</keyword>
<evidence type="ECO:0000259" key="9">
    <source>
        <dbReference type="PROSITE" id="PS50893"/>
    </source>
</evidence>
<evidence type="ECO:0000256" key="6">
    <source>
        <dbReference type="ARBA" id="ARBA00022840"/>
    </source>
</evidence>
<dbReference type="OMA" id="NEICYSH"/>
<dbReference type="AlphaFoldDB" id="A0A1D2M1S5"/>
<dbReference type="FunFam" id="3.40.50.300:FF:000163">
    <property type="entry name" value="Multidrug resistance-associated protein member 4"/>
    <property type="match status" value="1"/>
</dbReference>
<dbReference type="CDD" id="cd03244">
    <property type="entry name" value="ABCC_MRP_domain2"/>
    <property type="match status" value="1"/>
</dbReference>
<dbReference type="GO" id="GO:0042626">
    <property type="term" value="F:ATPase-coupled transmembrane transporter activity"/>
    <property type="evidence" value="ECO:0007669"/>
    <property type="project" value="TreeGrafter"/>
</dbReference>
<comment type="similarity">
    <text evidence="2">Belongs to the ABC transporter superfamily. ABCC family. Conjugate transporter (TC 3.A.1.208) subfamily.</text>
</comment>
<dbReference type="PROSITE" id="PS50893">
    <property type="entry name" value="ABC_TRANSPORTER_2"/>
    <property type="match status" value="1"/>
</dbReference>
<dbReference type="SUPFAM" id="SSF52540">
    <property type="entry name" value="P-loop containing nucleoside triphosphate hydrolases"/>
    <property type="match status" value="1"/>
</dbReference>
<feature type="domain" description="ABC transporter" evidence="9">
    <location>
        <begin position="14"/>
        <end position="241"/>
    </location>
</feature>
<feature type="non-terminal residue" evidence="10">
    <location>
        <position position="1"/>
    </location>
</feature>
<keyword evidence="6" id="KW-0067">ATP-binding</keyword>
<dbReference type="GO" id="GO:0016887">
    <property type="term" value="F:ATP hydrolysis activity"/>
    <property type="evidence" value="ECO:0007669"/>
    <property type="project" value="InterPro"/>
</dbReference>
<evidence type="ECO:0000313" key="10">
    <source>
        <dbReference type="EMBL" id="ODM86916.1"/>
    </source>
</evidence>
<keyword evidence="5" id="KW-0547">Nucleotide-binding</keyword>